<evidence type="ECO:0000313" key="1">
    <source>
        <dbReference type="EMBL" id="CBJ81055.1"/>
    </source>
</evidence>
<proteinExistence type="predicted"/>
<sequence>MCHVKKLNELIKPQLQVVETPYFAFCTIRYKVPSFVIKNLNYPINHQPVLGWQ</sequence>
<dbReference type="EMBL" id="FN667741">
    <property type="protein sequence ID" value="CBJ81055.1"/>
    <property type="molecule type" value="Genomic_DNA"/>
</dbReference>
<name>D3V2U0_XENBS</name>
<accession>D3V2U0</accession>
<gene>
    <name evidence="1" type="ordered locus">XBJ1_1929</name>
</gene>
<dbReference type="AlphaFoldDB" id="D3V2U0"/>
<dbReference type="HOGENOM" id="CLU_3067714_0_0_6"/>
<evidence type="ECO:0000313" key="2">
    <source>
        <dbReference type="Proteomes" id="UP000002045"/>
    </source>
</evidence>
<reference evidence="1" key="1">
    <citation type="journal article" date="2011" name="PLoS ONE">
        <title>The entomopathogenic bacterial endosymbionts xenorhabdus and photorhabdus: convergent lifestyles from divergent genomes.</title>
        <authorList>
            <person name="Chaston J.M."/>
            <person name="Suen G."/>
            <person name="Tucker S.L."/>
            <person name="Andersen A.W."/>
            <person name="Bhasin A."/>
            <person name="Bode E."/>
            <person name="Bode H.B."/>
            <person name="Brachmann A.O."/>
            <person name="Cowles C.E."/>
            <person name="Cowles K.N."/>
            <person name="Darby C."/>
            <person name="de Leon L."/>
            <person name="Drace K."/>
            <person name="Du Z."/>
            <person name="Givaudan A."/>
            <person name="Herbert Tran E.E."/>
            <person name="Jewell K.A."/>
            <person name="Knack J.J."/>
            <person name="Krasomil-Osterfeld K.C."/>
            <person name="Kukor R."/>
            <person name="Lanois A."/>
            <person name="Latreille P."/>
            <person name="Leimgruber N.K."/>
            <person name="Lipke C.M."/>
            <person name="Liu R."/>
            <person name="Lu X."/>
            <person name="Martens E.C."/>
            <person name="Marri P.R."/>
            <person name="Medigue C."/>
            <person name="Menard M.L."/>
            <person name="Miller N.M."/>
            <person name="Morales-Soto N."/>
            <person name="Norton S."/>
            <person name="Ogier J.C."/>
            <person name="Orchard S.S."/>
            <person name="Park D."/>
            <person name="Park Y."/>
            <person name="Qurollo B.A."/>
            <person name="Sugar D.R."/>
            <person name="Richards G.R."/>
            <person name="Rouy Z."/>
            <person name="Slominski B."/>
            <person name="Slominski K."/>
            <person name="Snyder H."/>
            <person name="Tjaden B.C."/>
            <person name="van der Hoeven R."/>
            <person name="Welch R.D."/>
            <person name="Wheeler C."/>
            <person name="Xiang B."/>
            <person name="Barbazuk B."/>
            <person name="Gaudriault S."/>
            <person name="Goodner B."/>
            <person name="Slater S.C."/>
            <person name="Forst S."/>
            <person name="Goldman B.S."/>
            <person name="Goodrich-Blair H."/>
        </authorList>
    </citation>
    <scope>NUCLEOTIDE SEQUENCE [LARGE SCALE GENOMIC DNA]</scope>
    <source>
        <strain evidence="1">SS-2004</strain>
    </source>
</reference>
<protein>
    <submittedName>
        <fullName evidence="1">Uncharacterized protein</fullName>
    </submittedName>
</protein>
<dbReference type="KEGG" id="xbo:XBJ1_1929"/>
<organism evidence="1 2">
    <name type="scientific">Xenorhabdus bovienii (strain SS-2004)</name>
    <name type="common">Xenorhabdus nematophila subsp. bovienii</name>
    <dbReference type="NCBI Taxonomy" id="406818"/>
    <lineage>
        <taxon>Bacteria</taxon>
        <taxon>Pseudomonadati</taxon>
        <taxon>Pseudomonadota</taxon>
        <taxon>Gammaproteobacteria</taxon>
        <taxon>Enterobacterales</taxon>
        <taxon>Morganellaceae</taxon>
        <taxon>Xenorhabdus</taxon>
    </lineage>
</organism>
<dbReference type="Proteomes" id="UP000002045">
    <property type="component" value="Chromosome"/>
</dbReference>